<dbReference type="EMBL" id="LQYY01000090">
    <property type="protein sequence ID" value="KYD33613.1"/>
    <property type="molecule type" value="Genomic_DNA"/>
</dbReference>
<sequence length="57" mass="6726">MRQTKRGEQAHRADDVLSADFHEWVRLEAQYRAFELASEFGVVPKDVQMLKKQQPRP</sequence>
<organism evidence="1 2">
    <name type="scientific">Geobacillus stearothermophilus</name>
    <name type="common">Bacillus stearothermophilus</name>
    <dbReference type="NCBI Taxonomy" id="1422"/>
    <lineage>
        <taxon>Bacteria</taxon>
        <taxon>Bacillati</taxon>
        <taxon>Bacillota</taxon>
        <taxon>Bacilli</taxon>
        <taxon>Bacillales</taxon>
        <taxon>Anoxybacillaceae</taxon>
        <taxon>Geobacillus</taxon>
    </lineage>
</organism>
<name>A0A150NA66_GEOSE</name>
<gene>
    <name evidence="1" type="ORF">B4114_2159</name>
</gene>
<dbReference type="RefSeq" id="WP_201027876.1">
    <property type="nucleotide sequence ID" value="NZ_LQYY01000090.1"/>
</dbReference>
<dbReference type="Proteomes" id="UP000075517">
    <property type="component" value="Unassembled WGS sequence"/>
</dbReference>
<protein>
    <recommendedName>
        <fullName evidence="3">RNA polymerase subunit sigma-70</fullName>
    </recommendedName>
</protein>
<evidence type="ECO:0008006" key="3">
    <source>
        <dbReference type="Google" id="ProtNLM"/>
    </source>
</evidence>
<accession>A0A150NA66</accession>
<proteinExistence type="predicted"/>
<dbReference type="PATRIC" id="fig|1422.17.peg.389"/>
<evidence type="ECO:0000313" key="2">
    <source>
        <dbReference type="Proteomes" id="UP000075517"/>
    </source>
</evidence>
<dbReference type="AlphaFoldDB" id="A0A150NA66"/>
<comment type="caution">
    <text evidence="1">The sequence shown here is derived from an EMBL/GenBank/DDBJ whole genome shotgun (WGS) entry which is preliminary data.</text>
</comment>
<evidence type="ECO:0000313" key="1">
    <source>
        <dbReference type="EMBL" id="KYD33613.1"/>
    </source>
</evidence>
<reference evidence="1 2" key="1">
    <citation type="submission" date="2016-01" db="EMBL/GenBank/DDBJ databases">
        <title>Draft Genome Sequences of Seven Thermophilic Sporeformers Isolated from Foods.</title>
        <authorList>
            <person name="Berendsen E.M."/>
            <person name="Wells-Bennik M.H."/>
            <person name="Krawcyk A.O."/>
            <person name="De Jong A."/>
            <person name="Holsappel S."/>
            <person name="Eijlander R.T."/>
            <person name="Kuipers O.P."/>
        </authorList>
    </citation>
    <scope>NUCLEOTIDE SEQUENCE [LARGE SCALE GENOMIC DNA]</scope>
    <source>
        <strain evidence="1 2">B4114</strain>
    </source>
</reference>